<dbReference type="Pfam" id="PF03478">
    <property type="entry name" value="Beta-prop_KIB1-4"/>
    <property type="match status" value="1"/>
</dbReference>
<feature type="region of interest" description="Disordered" evidence="1">
    <location>
        <begin position="824"/>
        <end position="856"/>
    </location>
</feature>
<feature type="domain" description="KIB1-4 beta-propeller" evidence="2">
    <location>
        <begin position="88"/>
        <end position="346"/>
    </location>
</feature>
<dbReference type="Proteomes" id="UP001497457">
    <property type="component" value="Chromosome 12b"/>
</dbReference>
<feature type="compositionally biased region" description="Polar residues" evidence="1">
    <location>
        <begin position="407"/>
        <end position="416"/>
    </location>
</feature>
<evidence type="ECO:0000256" key="1">
    <source>
        <dbReference type="SAM" id="MobiDB-lite"/>
    </source>
</evidence>
<feature type="region of interest" description="Disordered" evidence="1">
    <location>
        <begin position="401"/>
        <end position="422"/>
    </location>
</feature>
<sequence length="856" mass="92617">MPATTAAATSPPWADLPPELLANIMARLHVVSDFVRFHAVCYDWNIAGHGYDPPSSLLPWLVAPSSAVFFDVAEEQLCRCIFSKATYRAPGICAGDRRVACADGTAAWLVRGKDGETFLANPLSGDKLSFPDECMSADEWLDHRYNRSISGDGTALLYRFNPKPLDGRFRASFRHPYGEKWKSLWSSLGGSDRCCAAAYHRGHVVCVDLVNCHVLWPAWDCQPITAYGQLWLENTREVRTVLPEEPGKARRCSYLVEFDGGLLLASVPREAGSGNGDELSVSLHELRLNGSDDQPEVVWVRRDESDSDIGKLNDHVMFLGFPGSFAVEAAEFGGEVSGGAAYFVIERNSPAAEEPCSVYRYAFHDGVAALVETLPPGWSDPTCMWFVPDPTILGLIGPPKDKEDSVPTATSGNVQGCGNKGGPPPADHSRICDLFAKLLFQSADPIMPAATTTDTAGGGSQWSELPADLLRDISVRLHAAADFVRFRAVCRPWAESTLVDGPPPSFLPWLLAPSAADVAAVGLADQRCRCVFSKTSCRAPGICIRDRRVACADGTAAWLVGGSLEPGLVNPLTAAVLPFPPIGRTSRPMPDRAHRIVSGDGAVLVYDFTPHPPGKLVGYFRHDDFKGAILCPDHEPWLDVSGDLAADRCCAAVFSRGDVVCSDLPGKVRRCSYLLEPRGGGELLLASVLQEACGPLAGDLSVSLHALDRRTGGEEPVVEWSRRDEDMRMLGDDVLFLGFPGSFAVDAARFGRDVSGGTAYFVVDSSVRYGWSSCTRLPAAEPCHVYRYSFHDGTTELVETLPPEWNDPRCMWFLPDPQISPIRARRAPATSSGSSGGQESSLRTYAKDLAPKGSGL</sequence>
<proteinExistence type="predicted"/>
<evidence type="ECO:0000313" key="3">
    <source>
        <dbReference type="EMBL" id="CAL4911209.1"/>
    </source>
</evidence>
<name>A0ABC8WJU3_9POAL</name>
<organism evidence="3 4">
    <name type="scientific">Urochloa decumbens</name>
    <dbReference type="NCBI Taxonomy" id="240449"/>
    <lineage>
        <taxon>Eukaryota</taxon>
        <taxon>Viridiplantae</taxon>
        <taxon>Streptophyta</taxon>
        <taxon>Embryophyta</taxon>
        <taxon>Tracheophyta</taxon>
        <taxon>Spermatophyta</taxon>
        <taxon>Magnoliopsida</taxon>
        <taxon>Liliopsida</taxon>
        <taxon>Poales</taxon>
        <taxon>Poaceae</taxon>
        <taxon>PACMAD clade</taxon>
        <taxon>Panicoideae</taxon>
        <taxon>Panicodae</taxon>
        <taxon>Paniceae</taxon>
        <taxon>Melinidinae</taxon>
        <taxon>Urochloa</taxon>
    </lineage>
</organism>
<dbReference type="EMBL" id="OZ075122">
    <property type="protein sequence ID" value="CAL4911209.1"/>
    <property type="molecule type" value="Genomic_DNA"/>
</dbReference>
<keyword evidence="4" id="KW-1185">Reference proteome</keyword>
<evidence type="ECO:0000259" key="2">
    <source>
        <dbReference type="Pfam" id="PF03478"/>
    </source>
</evidence>
<dbReference type="InterPro" id="IPR005174">
    <property type="entry name" value="KIB1-4_b-propeller"/>
</dbReference>
<dbReference type="PANTHER" id="PTHR33110:SF44">
    <property type="entry name" value="DUF295 DOMAIN-CONTAINING PROTEIN"/>
    <property type="match status" value="1"/>
</dbReference>
<accession>A0ABC8WJU3</accession>
<dbReference type="SUPFAM" id="SSF81383">
    <property type="entry name" value="F-box domain"/>
    <property type="match status" value="1"/>
</dbReference>
<feature type="compositionally biased region" description="Low complexity" evidence="1">
    <location>
        <begin position="831"/>
        <end position="841"/>
    </location>
</feature>
<dbReference type="AlphaFoldDB" id="A0ABC8WJU3"/>
<dbReference type="Gene3D" id="1.20.1280.50">
    <property type="match status" value="1"/>
</dbReference>
<dbReference type="PANTHER" id="PTHR33110">
    <property type="entry name" value="F-BOX/KELCH-REPEAT PROTEIN-RELATED"/>
    <property type="match status" value="1"/>
</dbReference>
<evidence type="ECO:0000313" key="4">
    <source>
        <dbReference type="Proteomes" id="UP001497457"/>
    </source>
</evidence>
<protein>
    <recommendedName>
        <fullName evidence="2">KIB1-4 beta-propeller domain-containing protein</fullName>
    </recommendedName>
</protein>
<gene>
    <name evidence="3" type="ORF">URODEC1_LOCUS14852</name>
</gene>
<reference evidence="3" key="1">
    <citation type="submission" date="2024-10" db="EMBL/GenBank/DDBJ databases">
        <authorList>
            <person name="Ryan C."/>
        </authorList>
    </citation>
    <scope>NUCLEOTIDE SEQUENCE [LARGE SCALE GENOMIC DNA]</scope>
</reference>
<dbReference type="InterPro" id="IPR036047">
    <property type="entry name" value="F-box-like_dom_sf"/>
</dbReference>